<accession>A0A1T5EVS4</accession>
<dbReference type="RefSeq" id="WP_139378768.1">
    <property type="nucleotide sequence ID" value="NZ_FUYS01000011.1"/>
</dbReference>
<protein>
    <submittedName>
        <fullName evidence="1">Uncharacterized protein</fullName>
    </submittedName>
</protein>
<evidence type="ECO:0000313" key="2">
    <source>
        <dbReference type="Proteomes" id="UP000190541"/>
    </source>
</evidence>
<organism evidence="1 2">
    <name type="scientific">Parapedobacter luteus</name>
    <dbReference type="NCBI Taxonomy" id="623280"/>
    <lineage>
        <taxon>Bacteria</taxon>
        <taxon>Pseudomonadati</taxon>
        <taxon>Bacteroidota</taxon>
        <taxon>Sphingobacteriia</taxon>
        <taxon>Sphingobacteriales</taxon>
        <taxon>Sphingobacteriaceae</taxon>
        <taxon>Parapedobacter</taxon>
    </lineage>
</organism>
<dbReference type="OrthoDB" id="973569at2"/>
<dbReference type="Proteomes" id="UP000190541">
    <property type="component" value="Unassembled WGS sequence"/>
</dbReference>
<gene>
    <name evidence="1" type="ORF">SAMN05660226_03619</name>
</gene>
<reference evidence="1 2" key="1">
    <citation type="submission" date="2017-02" db="EMBL/GenBank/DDBJ databases">
        <authorList>
            <person name="Peterson S.W."/>
        </authorList>
    </citation>
    <scope>NUCLEOTIDE SEQUENCE [LARGE SCALE GENOMIC DNA]</scope>
    <source>
        <strain evidence="1 2">DSM 22899</strain>
    </source>
</reference>
<proteinExistence type="predicted"/>
<sequence>MKPTKYLLYSLGWTVLLCIQSCQHPLKDIRVVVSSAILEYTTVLQITDGQGNAVNNVSVSLSGPDAEYIYNLEGRRQFQLRDGLLGLGVHPQHEPTEDNPVTFYVELSGEDYLTQVIPVIITSELRSSLNAVSVLRLSDAPPGVAVYRPTVSLVDGRIGETLMLTTPLSETSEQTTRITLRAGTQFLDADGNIITGNTLSGLIVNTDTDKETSLDIIPGGSLATSNVYTNGNNSPVGGAFNPAALTNINFFVDGAPVSYFSQPIEIAQQIDDGFYNLGTNTQVRVGDALSVYSHTAADFRWTYEQETVVTQADELLFASYETDHLTWFMSGNFAPGCPQPANITLNASWFEAGITYPLTIEAVMAGKVVRRFVASVNATYNSVQLTYLPTAGVSIRIKDDREAILGEEMLNSTCGGTTSITLADPSTVNDPRVTLQLYVRCPGQTEVVDVLPTFYLYYRERGTGSQEFKFLGVVVNGFISTTLLTPETVRYDFKAIWGDQVKIVGDHVVHEDNSGTVGTAPGDIIGEHAGATNLAILTQKCDELLPTQ</sequence>
<dbReference type="STRING" id="623280.SAMN05660226_03619"/>
<keyword evidence="2" id="KW-1185">Reference proteome</keyword>
<dbReference type="EMBL" id="FUYS01000011">
    <property type="protein sequence ID" value="SKB88043.1"/>
    <property type="molecule type" value="Genomic_DNA"/>
</dbReference>
<dbReference type="AlphaFoldDB" id="A0A1T5EVS4"/>
<name>A0A1T5EVS4_9SPHI</name>
<evidence type="ECO:0000313" key="1">
    <source>
        <dbReference type="EMBL" id="SKB88043.1"/>
    </source>
</evidence>